<reference evidence="2" key="1">
    <citation type="journal article" date="2009" name="Genome Res.">
        <title>Comparative genomic analyses of the human fungal pathogens Coccidioides and their relatives.</title>
        <authorList>
            <person name="Sharpton T.J."/>
            <person name="Stajich J.E."/>
            <person name="Rounsley S.D."/>
            <person name="Gardner M.J."/>
            <person name="Wortman J.R."/>
            <person name="Jordar V.S."/>
            <person name="Maiti R."/>
            <person name="Kodira C.D."/>
            <person name="Neafsey D.E."/>
            <person name="Zeng Q."/>
            <person name="Hung C.-Y."/>
            <person name="McMahan C."/>
            <person name="Muszewska A."/>
            <person name="Grynberg M."/>
            <person name="Mandel M.A."/>
            <person name="Kellner E.M."/>
            <person name="Barker B.M."/>
            <person name="Galgiani J.N."/>
            <person name="Orbach M.J."/>
            <person name="Kirkland T.N."/>
            <person name="Cole G.T."/>
            <person name="Henn M.R."/>
            <person name="Birren B.W."/>
            <person name="Taylor J.W."/>
        </authorList>
    </citation>
    <scope>NUCLEOTIDE SEQUENCE [LARGE SCALE GENOMIC DNA]</scope>
    <source>
        <strain evidence="2">UAMH 1704</strain>
    </source>
</reference>
<dbReference type="Proteomes" id="UP000002058">
    <property type="component" value="Unassembled WGS sequence"/>
</dbReference>
<dbReference type="VEuPathDB" id="FungiDB:UREG_02529"/>
<sequence>MAPHHAFKSPDKNNELLQESRSTQYFILPLLHLHQHMKFLKGIGKSKKLW</sequence>
<keyword evidence="2" id="KW-1185">Reference proteome</keyword>
<name>C4JGL7_UNCRE</name>
<dbReference type="GeneID" id="8443217"/>
<accession>C4JGL7</accession>
<evidence type="ECO:0000313" key="1">
    <source>
        <dbReference type="EMBL" id="EEP77680.1"/>
    </source>
</evidence>
<dbReference type="InParanoid" id="C4JGL7"/>
<dbReference type="AlphaFoldDB" id="C4JGL7"/>
<protein>
    <submittedName>
        <fullName evidence="1">Uncharacterized protein</fullName>
    </submittedName>
</protein>
<proteinExistence type="predicted"/>
<gene>
    <name evidence="1" type="ORF">UREG_02529</name>
</gene>
<dbReference type="HOGENOM" id="CLU_3126122_0_0_1"/>
<dbReference type="KEGG" id="ure:UREG_02529"/>
<dbReference type="RefSeq" id="XP_002543013.1">
    <property type="nucleotide sequence ID" value="XM_002542967.1"/>
</dbReference>
<dbReference type="EMBL" id="CH476615">
    <property type="protein sequence ID" value="EEP77680.1"/>
    <property type="molecule type" value="Genomic_DNA"/>
</dbReference>
<organism evidence="1 2">
    <name type="scientific">Uncinocarpus reesii (strain UAMH 1704)</name>
    <dbReference type="NCBI Taxonomy" id="336963"/>
    <lineage>
        <taxon>Eukaryota</taxon>
        <taxon>Fungi</taxon>
        <taxon>Dikarya</taxon>
        <taxon>Ascomycota</taxon>
        <taxon>Pezizomycotina</taxon>
        <taxon>Eurotiomycetes</taxon>
        <taxon>Eurotiomycetidae</taxon>
        <taxon>Onygenales</taxon>
        <taxon>Onygenaceae</taxon>
        <taxon>Uncinocarpus</taxon>
    </lineage>
</organism>
<evidence type="ECO:0000313" key="2">
    <source>
        <dbReference type="Proteomes" id="UP000002058"/>
    </source>
</evidence>